<gene>
    <name evidence="6" type="primary">EDR1_2</name>
    <name evidence="6" type="ORF">FOL47_008393</name>
</gene>
<reference evidence="6 7" key="1">
    <citation type="submission" date="2020-04" db="EMBL/GenBank/DDBJ databases">
        <title>Perkinsus chesapeaki whole genome sequence.</title>
        <authorList>
            <person name="Bogema D.R."/>
        </authorList>
    </citation>
    <scope>NUCLEOTIDE SEQUENCE [LARGE SCALE GENOMIC DNA]</scope>
    <source>
        <strain evidence="6">ATCC PRA-425</strain>
    </source>
</reference>
<keyword evidence="4" id="KW-0067">ATP-binding</keyword>
<dbReference type="AlphaFoldDB" id="A0A7J6LET3"/>
<sequence>MSSNNVGSDVGSNSDDAGCVINTEWESWEIDPDDIKIEYRCGSGVTAEVFYGLWNGTAVAVKQIRLGGKRTDKLIRAFKRELSIMVKCRHPNLVLFMGAATKEEPIRVVCEFCEGGTLFDLLHNRDDVKLSWKQKLKMLIDIGKGITYLHACKPPIVHRDLKSLNLLLAERVDDEYDTPIMKIADFGMAKIKDDSNQDMTANAGTYHWMAPEVLVMYEILCRVIPYEETGLEAMKIALAVNR</sequence>
<dbReference type="Gene3D" id="1.10.510.10">
    <property type="entry name" value="Transferase(Phosphotransferase) domain 1"/>
    <property type="match status" value="1"/>
</dbReference>
<keyword evidence="2" id="KW-0547">Nucleotide-binding</keyword>
<evidence type="ECO:0000256" key="3">
    <source>
        <dbReference type="ARBA" id="ARBA00022777"/>
    </source>
</evidence>
<dbReference type="PROSITE" id="PS50011">
    <property type="entry name" value="PROTEIN_KINASE_DOM"/>
    <property type="match status" value="1"/>
</dbReference>
<comment type="caution">
    <text evidence="6">The sequence shown here is derived from an EMBL/GenBank/DDBJ whole genome shotgun (WGS) entry which is preliminary data.</text>
</comment>
<evidence type="ECO:0000313" key="6">
    <source>
        <dbReference type="EMBL" id="KAF4657561.1"/>
    </source>
</evidence>
<dbReference type="PROSITE" id="PS00108">
    <property type="entry name" value="PROTEIN_KINASE_ST"/>
    <property type="match status" value="1"/>
</dbReference>
<dbReference type="InterPro" id="IPR051681">
    <property type="entry name" value="Ser/Thr_Kinases-Pseudokinases"/>
</dbReference>
<proteinExistence type="predicted"/>
<name>A0A7J6LET3_PERCH</name>
<dbReference type="InterPro" id="IPR011009">
    <property type="entry name" value="Kinase-like_dom_sf"/>
</dbReference>
<keyword evidence="1" id="KW-0808">Transferase</keyword>
<dbReference type="InterPro" id="IPR008271">
    <property type="entry name" value="Ser/Thr_kinase_AS"/>
</dbReference>
<dbReference type="InterPro" id="IPR000719">
    <property type="entry name" value="Prot_kinase_dom"/>
</dbReference>
<feature type="domain" description="Protein kinase" evidence="5">
    <location>
        <begin position="35"/>
        <end position="242"/>
    </location>
</feature>
<dbReference type="SUPFAM" id="SSF56112">
    <property type="entry name" value="Protein kinase-like (PK-like)"/>
    <property type="match status" value="1"/>
</dbReference>
<evidence type="ECO:0000313" key="7">
    <source>
        <dbReference type="Proteomes" id="UP000591131"/>
    </source>
</evidence>
<evidence type="ECO:0000256" key="1">
    <source>
        <dbReference type="ARBA" id="ARBA00022679"/>
    </source>
</evidence>
<evidence type="ECO:0000256" key="4">
    <source>
        <dbReference type="ARBA" id="ARBA00022840"/>
    </source>
</evidence>
<dbReference type="InterPro" id="IPR001245">
    <property type="entry name" value="Ser-Thr/Tyr_kinase_cat_dom"/>
</dbReference>
<dbReference type="GO" id="GO:0005524">
    <property type="term" value="F:ATP binding"/>
    <property type="evidence" value="ECO:0007669"/>
    <property type="project" value="UniProtKB-KW"/>
</dbReference>
<keyword evidence="7" id="KW-1185">Reference proteome</keyword>
<organism evidence="6 7">
    <name type="scientific">Perkinsus chesapeaki</name>
    <name type="common">Clam parasite</name>
    <name type="synonym">Perkinsus andrewsi</name>
    <dbReference type="NCBI Taxonomy" id="330153"/>
    <lineage>
        <taxon>Eukaryota</taxon>
        <taxon>Sar</taxon>
        <taxon>Alveolata</taxon>
        <taxon>Perkinsozoa</taxon>
        <taxon>Perkinsea</taxon>
        <taxon>Perkinsida</taxon>
        <taxon>Perkinsidae</taxon>
        <taxon>Perkinsus</taxon>
    </lineage>
</organism>
<protein>
    <submittedName>
        <fullName evidence="6">Protein kinase kinase kinase</fullName>
    </submittedName>
</protein>
<keyword evidence="3 6" id="KW-0418">Kinase</keyword>
<dbReference type="OrthoDB" id="1714095at2759"/>
<feature type="non-terminal residue" evidence="6">
    <location>
        <position position="242"/>
    </location>
</feature>
<evidence type="ECO:0000259" key="5">
    <source>
        <dbReference type="PROSITE" id="PS50011"/>
    </source>
</evidence>
<dbReference type="Gene3D" id="3.30.200.20">
    <property type="entry name" value="Phosphorylase Kinase, domain 1"/>
    <property type="match status" value="1"/>
</dbReference>
<accession>A0A7J6LET3</accession>
<dbReference type="FunFam" id="3.30.200.20:FF:000180">
    <property type="entry name" value="serine/threonine-protein kinase STY46-like"/>
    <property type="match status" value="1"/>
</dbReference>
<dbReference type="SMART" id="SM00220">
    <property type="entry name" value="S_TKc"/>
    <property type="match status" value="1"/>
</dbReference>
<dbReference type="Pfam" id="PF07714">
    <property type="entry name" value="PK_Tyr_Ser-Thr"/>
    <property type="match status" value="1"/>
</dbReference>
<dbReference type="Proteomes" id="UP000591131">
    <property type="component" value="Unassembled WGS sequence"/>
</dbReference>
<evidence type="ECO:0000256" key="2">
    <source>
        <dbReference type="ARBA" id="ARBA00022741"/>
    </source>
</evidence>
<dbReference type="EMBL" id="JAAPAO010000535">
    <property type="protein sequence ID" value="KAF4657561.1"/>
    <property type="molecule type" value="Genomic_DNA"/>
</dbReference>
<dbReference type="PANTHER" id="PTHR44329">
    <property type="entry name" value="SERINE/THREONINE-PROTEIN KINASE TNNI3K-RELATED"/>
    <property type="match status" value="1"/>
</dbReference>
<dbReference type="GO" id="GO:0004674">
    <property type="term" value="F:protein serine/threonine kinase activity"/>
    <property type="evidence" value="ECO:0007669"/>
    <property type="project" value="TreeGrafter"/>
</dbReference>